<evidence type="ECO:0000256" key="2">
    <source>
        <dbReference type="ARBA" id="ARBA00022908"/>
    </source>
</evidence>
<keyword evidence="2" id="KW-0229">DNA integration</keyword>
<feature type="domain" description="Resolvase/invertase-type recombinase catalytic" evidence="7">
    <location>
        <begin position="1"/>
        <end position="135"/>
    </location>
</feature>
<gene>
    <name evidence="8" type="ORF">CWN50_35385</name>
</gene>
<dbReference type="PROSITE" id="PS51736">
    <property type="entry name" value="RECOMBINASES_3"/>
    <property type="match status" value="1"/>
</dbReference>
<sequence length="181" mass="20034">MNIGYARVSTIGQDTAIQEASLRALGCSILYMENISGKDTNRPELQRMIDNVQAGDVVYVTKLDRLARNTKDALFIADALKDKGVGLVCMDLGQTDINSDFGRMIYTVIAAVGEFERKRILQRTQEGREKAMANGVKFGKPVDDELHTSIVDCWNRGMNKKAIAEHIGCSRTTVHKVIEGL</sequence>
<dbReference type="GO" id="GO:0015074">
    <property type="term" value="P:DNA integration"/>
    <property type="evidence" value="ECO:0007669"/>
    <property type="project" value="UniProtKB-KW"/>
</dbReference>
<dbReference type="AlphaFoldDB" id="A0A2J4PBQ1"/>
<reference evidence="8 9" key="2">
    <citation type="submission" date="2018-01" db="EMBL/GenBank/DDBJ databases">
        <title>Genomic study of Klebsiella pneumoniae.</title>
        <authorList>
            <person name="Yang Y."/>
            <person name="Bicalho R."/>
        </authorList>
    </citation>
    <scope>NUCLEOTIDE SEQUENCE [LARGE SCALE GENOMIC DNA]</scope>
    <source>
        <strain evidence="8 9">A11</strain>
    </source>
</reference>
<comment type="caution">
    <text evidence="8">The sequence shown here is derived from an EMBL/GenBank/DDBJ whole genome shotgun (WGS) entry which is preliminary data.</text>
</comment>
<proteinExistence type="inferred from homology"/>
<reference evidence="8 9" key="1">
    <citation type="submission" date="2017-11" db="EMBL/GenBank/DDBJ databases">
        <authorList>
            <person name="Han C.G."/>
        </authorList>
    </citation>
    <scope>NUCLEOTIDE SEQUENCE [LARGE SCALE GENOMIC DNA]</scope>
    <source>
        <strain evidence="8 9">A11</strain>
    </source>
</reference>
<keyword evidence="4" id="KW-0233">DNA recombination</keyword>
<dbReference type="GO" id="GO:0003677">
    <property type="term" value="F:DNA binding"/>
    <property type="evidence" value="ECO:0007669"/>
    <property type="project" value="UniProtKB-KW"/>
</dbReference>
<dbReference type="InterPro" id="IPR006119">
    <property type="entry name" value="Resolv_N"/>
</dbReference>
<evidence type="ECO:0000256" key="5">
    <source>
        <dbReference type="PIRSR" id="PIRSR606118-50"/>
    </source>
</evidence>
<dbReference type="SMART" id="SM00857">
    <property type="entry name" value="Resolvase"/>
    <property type="match status" value="1"/>
</dbReference>
<keyword evidence="3" id="KW-0238">DNA-binding</keyword>
<dbReference type="Pfam" id="PF00239">
    <property type="entry name" value="Resolvase"/>
    <property type="match status" value="1"/>
</dbReference>
<feature type="active site" description="O-(5'-phospho-DNA)-serine intermediate" evidence="5 6">
    <location>
        <position position="9"/>
    </location>
</feature>
<comment type="similarity">
    <text evidence="1">Belongs to the site-specific recombinase resolvase family.</text>
</comment>
<evidence type="ECO:0000313" key="8">
    <source>
        <dbReference type="EMBL" id="PLL16236.1"/>
    </source>
</evidence>
<evidence type="ECO:0000256" key="1">
    <source>
        <dbReference type="ARBA" id="ARBA00009913"/>
    </source>
</evidence>
<dbReference type="PANTHER" id="PTHR30461:SF26">
    <property type="entry name" value="RESOLVASE HOMOLOG YNEB"/>
    <property type="match status" value="1"/>
</dbReference>
<evidence type="ECO:0000256" key="4">
    <source>
        <dbReference type="ARBA" id="ARBA00023172"/>
    </source>
</evidence>
<dbReference type="InterPro" id="IPR036388">
    <property type="entry name" value="WH-like_DNA-bd_sf"/>
</dbReference>
<dbReference type="GO" id="GO:0000150">
    <property type="term" value="F:DNA strand exchange activity"/>
    <property type="evidence" value="ECO:0007669"/>
    <property type="project" value="InterPro"/>
</dbReference>
<evidence type="ECO:0000313" key="9">
    <source>
        <dbReference type="Proteomes" id="UP000234505"/>
    </source>
</evidence>
<dbReference type="Gene3D" id="3.40.50.1390">
    <property type="entry name" value="Resolvase, N-terminal catalytic domain"/>
    <property type="match status" value="1"/>
</dbReference>
<dbReference type="InterPro" id="IPR006118">
    <property type="entry name" value="Recombinase_CS"/>
</dbReference>
<evidence type="ECO:0000256" key="3">
    <source>
        <dbReference type="ARBA" id="ARBA00023125"/>
    </source>
</evidence>
<dbReference type="PROSITE" id="PS00397">
    <property type="entry name" value="RECOMBINASES_1"/>
    <property type="match status" value="1"/>
</dbReference>
<name>A0A2J4PBQ1_9ENTR</name>
<dbReference type="CDD" id="cd03768">
    <property type="entry name" value="SR_ResInv"/>
    <property type="match status" value="1"/>
</dbReference>
<dbReference type="SUPFAM" id="SSF53041">
    <property type="entry name" value="Resolvase-like"/>
    <property type="match status" value="1"/>
</dbReference>
<organism evidence="8 9">
    <name type="scientific">Klebsiella michiganensis</name>
    <dbReference type="NCBI Taxonomy" id="1134687"/>
    <lineage>
        <taxon>Bacteria</taxon>
        <taxon>Pseudomonadati</taxon>
        <taxon>Pseudomonadota</taxon>
        <taxon>Gammaproteobacteria</taxon>
        <taxon>Enterobacterales</taxon>
        <taxon>Enterobacteriaceae</taxon>
        <taxon>Klebsiella/Raoultella group</taxon>
        <taxon>Klebsiella</taxon>
    </lineage>
</organism>
<dbReference type="InterPro" id="IPR050639">
    <property type="entry name" value="SSR_resolvase"/>
</dbReference>
<dbReference type="Gene3D" id="1.10.10.10">
    <property type="entry name" value="Winged helix-like DNA-binding domain superfamily/Winged helix DNA-binding domain"/>
    <property type="match status" value="1"/>
</dbReference>
<evidence type="ECO:0000256" key="6">
    <source>
        <dbReference type="PROSITE-ProRule" id="PRU10137"/>
    </source>
</evidence>
<dbReference type="Proteomes" id="UP000234505">
    <property type="component" value="Unassembled WGS sequence"/>
</dbReference>
<dbReference type="EMBL" id="PIDS01002186">
    <property type="protein sequence ID" value="PLL16236.1"/>
    <property type="molecule type" value="Genomic_DNA"/>
</dbReference>
<dbReference type="InterPro" id="IPR036162">
    <property type="entry name" value="Resolvase-like_N_sf"/>
</dbReference>
<evidence type="ECO:0000259" key="7">
    <source>
        <dbReference type="PROSITE" id="PS51736"/>
    </source>
</evidence>
<dbReference type="PANTHER" id="PTHR30461">
    <property type="entry name" value="DNA-INVERTASE FROM LAMBDOID PROPHAGE"/>
    <property type="match status" value="1"/>
</dbReference>
<protein>
    <submittedName>
        <fullName evidence="8">Recombinase family protein</fullName>
    </submittedName>
</protein>
<accession>A0A2J4PBQ1</accession>